<dbReference type="GeneID" id="13449180"/>
<dbReference type="AlphaFoldDB" id="E9AXG2"/>
<dbReference type="KEGG" id="lmi:LMXM_25_0840"/>
<feature type="region of interest" description="Disordered" evidence="1">
    <location>
        <begin position="269"/>
        <end position="288"/>
    </location>
</feature>
<dbReference type="OrthoDB" id="260220at2759"/>
<reference evidence="2 3" key="1">
    <citation type="journal article" date="2011" name="Genome Res.">
        <title>Chromosome and gene copy number variation allow major structural change between species and strains of Leishmania.</title>
        <authorList>
            <person name="Rogers M.B."/>
            <person name="Hilley J.D."/>
            <person name="Dickens N.J."/>
            <person name="Wilkes J."/>
            <person name="Bates P.A."/>
            <person name="Depledge D.P."/>
            <person name="Harris D."/>
            <person name="Her Y."/>
            <person name="Herzyk P."/>
            <person name="Imamura H."/>
            <person name="Otto T.D."/>
            <person name="Sanders M."/>
            <person name="Seeger K."/>
            <person name="Dujardin J.C."/>
            <person name="Berriman M."/>
            <person name="Smith D.F."/>
            <person name="Hertz-Fowler C."/>
            <person name="Mottram J.C."/>
        </authorList>
    </citation>
    <scope>NUCLEOTIDE SEQUENCE [LARGE SCALE GENOMIC DNA]</scope>
    <source>
        <strain evidence="2 3">MHOM/GT/2001/U1103</strain>
    </source>
</reference>
<protein>
    <submittedName>
        <fullName evidence="2">Uncharacterized protein</fullName>
    </submittedName>
</protein>
<keyword evidence="3" id="KW-1185">Reference proteome</keyword>
<feature type="region of interest" description="Disordered" evidence="1">
    <location>
        <begin position="344"/>
        <end position="379"/>
    </location>
</feature>
<evidence type="ECO:0000313" key="2">
    <source>
        <dbReference type="EMBL" id="CBZ27653.1"/>
    </source>
</evidence>
<dbReference type="RefSeq" id="XP_003876138.1">
    <property type="nucleotide sequence ID" value="XM_003876089.1"/>
</dbReference>
<name>E9AXG2_LEIMU</name>
<dbReference type="EMBL" id="FR799578">
    <property type="protein sequence ID" value="CBZ27653.1"/>
    <property type="molecule type" value="Genomic_DNA"/>
</dbReference>
<proteinExistence type="predicted"/>
<evidence type="ECO:0000313" key="3">
    <source>
        <dbReference type="Proteomes" id="UP000007259"/>
    </source>
</evidence>
<dbReference type="PhylomeDB" id="E9AXG2"/>
<dbReference type="Proteomes" id="UP000007259">
    <property type="component" value="Chromosome 25"/>
</dbReference>
<dbReference type="OMA" id="CTYYYFG"/>
<dbReference type="VEuPathDB" id="TriTrypDB:LmxM.25.0840"/>
<accession>E9AXG2</accession>
<organism evidence="2 3">
    <name type="scientific">Leishmania mexicana (strain MHOM/GT/2001/U1103)</name>
    <dbReference type="NCBI Taxonomy" id="929439"/>
    <lineage>
        <taxon>Eukaryota</taxon>
        <taxon>Discoba</taxon>
        <taxon>Euglenozoa</taxon>
        <taxon>Kinetoplastea</taxon>
        <taxon>Metakinetoplastina</taxon>
        <taxon>Trypanosomatida</taxon>
        <taxon>Trypanosomatidae</taxon>
        <taxon>Leishmaniinae</taxon>
        <taxon>Leishmania</taxon>
    </lineage>
</organism>
<sequence>MFTKKGWHRRYAFATHEGFGLCHANPRDRGNGLAGRPLKMLHAKSFIPFAKRRNGEVELQPVYVVDDVSAARHPEAPQKSHNGICSETVSLAEGGSSTASVRDLTSNGSKCTYYYFGLSFEEHRKRYLLLLRTSSPHDYIMWTTYLPLYVHEGSASRIVPIGHPLETGRPQPIDLNHRRLTEKRESMLPSTVAFYLDPNPCTFDEHVKVRRLCLNWDEGERRRLFTTAADRVRSLCGISESTASASIAKMQDKSEEEYRKVVSSLFEELSPSVPESEESYPPCHEDKTMPRHDAAAMVSVGAAAGSSGAAHSPATHIDTAEGAASDPSMRESLKHSISRRFFPSFPIGGDGADSGGKVVRKHPRLENGGTAVHSTPLRS</sequence>
<gene>
    <name evidence="2" type="ORF">LMXM_25_0840</name>
</gene>
<evidence type="ECO:0000256" key="1">
    <source>
        <dbReference type="SAM" id="MobiDB-lite"/>
    </source>
</evidence>